<keyword evidence="2" id="KW-1185">Reference proteome</keyword>
<protein>
    <submittedName>
        <fullName evidence="1">Uncharacterized protein</fullName>
    </submittedName>
</protein>
<proteinExistence type="predicted"/>
<gene>
    <name evidence="1" type="ORF">BT96DRAFT_761265</name>
</gene>
<evidence type="ECO:0000313" key="1">
    <source>
        <dbReference type="EMBL" id="KAE9391840.1"/>
    </source>
</evidence>
<name>A0A6A4H2D2_9AGAR</name>
<dbReference type="OrthoDB" id="3007206at2759"/>
<accession>A0A6A4H2D2</accession>
<dbReference type="Proteomes" id="UP000799118">
    <property type="component" value="Unassembled WGS sequence"/>
</dbReference>
<dbReference type="EMBL" id="ML769612">
    <property type="protein sequence ID" value="KAE9391840.1"/>
    <property type="molecule type" value="Genomic_DNA"/>
</dbReference>
<sequence length="238" mass="26769">MIKTAKKFGIEYQALKPSQKVLLQMPLWYHHGADKSKLQLNNHTKEKCLWQNHSIHLVSDALNLLKRLDLPEHLPTSECNCNACKVDRRKGCKNPHKCAEAASKQLHQLRKALESTCDPPHAHHLDEINLEEGDVLFDANFEMDNIADGFRIFTKLDDRTEAYEHPNDQVHTEDEQTVEVWCNGTSQQPGTAEARAGGGEWYSPFDDRNAAIAVPKDERQSAPTAAAIAVLYAILNAP</sequence>
<organism evidence="1 2">
    <name type="scientific">Gymnopus androsaceus JB14</name>
    <dbReference type="NCBI Taxonomy" id="1447944"/>
    <lineage>
        <taxon>Eukaryota</taxon>
        <taxon>Fungi</taxon>
        <taxon>Dikarya</taxon>
        <taxon>Basidiomycota</taxon>
        <taxon>Agaricomycotina</taxon>
        <taxon>Agaricomycetes</taxon>
        <taxon>Agaricomycetidae</taxon>
        <taxon>Agaricales</taxon>
        <taxon>Marasmiineae</taxon>
        <taxon>Omphalotaceae</taxon>
        <taxon>Gymnopus</taxon>
    </lineage>
</organism>
<dbReference type="AlphaFoldDB" id="A0A6A4H2D2"/>
<evidence type="ECO:0000313" key="2">
    <source>
        <dbReference type="Proteomes" id="UP000799118"/>
    </source>
</evidence>
<reference evidence="1" key="1">
    <citation type="journal article" date="2019" name="Environ. Microbiol.">
        <title>Fungal ecological strategies reflected in gene transcription - a case study of two litter decomposers.</title>
        <authorList>
            <person name="Barbi F."/>
            <person name="Kohler A."/>
            <person name="Barry K."/>
            <person name="Baskaran P."/>
            <person name="Daum C."/>
            <person name="Fauchery L."/>
            <person name="Ihrmark K."/>
            <person name="Kuo A."/>
            <person name="LaButti K."/>
            <person name="Lipzen A."/>
            <person name="Morin E."/>
            <person name="Grigoriev I.V."/>
            <person name="Henrissat B."/>
            <person name="Lindahl B."/>
            <person name="Martin F."/>
        </authorList>
    </citation>
    <scope>NUCLEOTIDE SEQUENCE</scope>
    <source>
        <strain evidence="1">JB14</strain>
    </source>
</reference>
<feature type="non-terminal residue" evidence="1">
    <location>
        <position position="238"/>
    </location>
</feature>